<dbReference type="Gene3D" id="3.30.70.270">
    <property type="match status" value="1"/>
</dbReference>
<proteinExistence type="predicted"/>
<gene>
    <name evidence="1" type="ORF">IQ235_04080</name>
</gene>
<evidence type="ECO:0008006" key="3">
    <source>
        <dbReference type="Google" id="ProtNLM"/>
    </source>
</evidence>
<evidence type="ECO:0000313" key="1">
    <source>
        <dbReference type="EMBL" id="MBE9039970.1"/>
    </source>
</evidence>
<dbReference type="SUPFAM" id="SSF55073">
    <property type="entry name" value="Nucleotide cyclase"/>
    <property type="match status" value="1"/>
</dbReference>
<dbReference type="Proteomes" id="UP000621799">
    <property type="component" value="Unassembled WGS sequence"/>
</dbReference>
<protein>
    <recommendedName>
        <fullName evidence="3">Diguanylate cyclase</fullName>
    </recommendedName>
</protein>
<reference evidence="1" key="1">
    <citation type="submission" date="2020-10" db="EMBL/GenBank/DDBJ databases">
        <authorList>
            <person name="Castelo-Branco R."/>
            <person name="Eusebio N."/>
            <person name="Adriana R."/>
            <person name="Vieira A."/>
            <person name="Brugerolle De Fraissinette N."/>
            <person name="Rezende De Castro R."/>
            <person name="Schneider M.P."/>
            <person name="Vasconcelos V."/>
            <person name="Leao P.N."/>
        </authorList>
    </citation>
    <scope>NUCLEOTIDE SEQUENCE</scope>
    <source>
        <strain evidence="1">LEGE 11467</strain>
    </source>
</reference>
<name>A0A928Z6X5_9CYAN</name>
<dbReference type="RefSeq" id="WP_264320227.1">
    <property type="nucleotide sequence ID" value="NZ_JADEXN010000045.1"/>
</dbReference>
<dbReference type="AlphaFoldDB" id="A0A928Z6X5"/>
<comment type="caution">
    <text evidence="1">The sequence shown here is derived from an EMBL/GenBank/DDBJ whole genome shotgun (WGS) entry which is preliminary data.</text>
</comment>
<dbReference type="EMBL" id="JADEXN010000045">
    <property type="protein sequence ID" value="MBE9039970.1"/>
    <property type="molecule type" value="Genomic_DNA"/>
</dbReference>
<dbReference type="InterPro" id="IPR029787">
    <property type="entry name" value="Nucleotide_cyclase"/>
</dbReference>
<accession>A0A928Z6X5</accession>
<dbReference type="InterPro" id="IPR043128">
    <property type="entry name" value="Rev_trsase/Diguanyl_cyclase"/>
</dbReference>
<keyword evidence="2" id="KW-1185">Reference proteome</keyword>
<evidence type="ECO:0000313" key="2">
    <source>
        <dbReference type="Proteomes" id="UP000621799"/>
    </source>
</evidence>
<organism evidence="1 2">
    <name type="scientific">Zarconia navalis LEGE 11467</name>
    <dbReference type="NCBI Taxonomy" id="1828826"/>
    <lineage>
        <taxon>Bacteria</taxon>
        <taxon>Bacillati</taxon>
        <taxon>Cyanobacteriota</taxon>
        <taxon>Cyanophyceae</taxon>
        <taxon>Oscillatoriophycideae</taxon>
        <taxon>Oscillatoriales</taxon>
        <taxon>Oscillatoriales incertae sedis</taxon>
        <taxon>Zarconia</taxon>
        <taxon>Zarconia navalis</taxon>
    </lineage>
</organism>
<sequence>MRKPTQYKRFCCQKPSISTQSSDPDRLLVRDRQNPQNASQIPPFNVALDRAWHQAACERKVLSVLLIKIEYCPHRKASWEFRTKEQLCQQITRILRGNLYNAEARIFRYAHRRFACILPQINASEVQSICHLLPITLRAIGLVPVMGATAVQPALMDADPDFLAQASEAAIYQASQKKSLCCVLNATQPQLLARTVYAKLSQMPNRDRVWIKLSSRTLKLEKHQRVATLAGECKTG</sequence>